<keyword evidence="3" id="KW-1185">Reference proteome</keyword>
<keyword evidence="1" id="KW-0040">ANK repeat</keyword>
<dbReference type="Proteomes" id="UP000184300">
    <property type="component" value="Unassembled WGS sequence"/>
</dbReference>
<name>A0A1L9VBI4_ASPGL</name>
<accession>A0A1L9VBI4</accession>
<dbReference type="STRING" id="1160497.A0A1L9VBI4"/>
<evidence type="ECO:0000313" key="2">
    <source>
        <dbReference type="EMBL" id="OJJ81274.1"/>
    </source>
</evidence>
<dbReference type="Gene3D" id="1.25.40.20">
    <property type="entry name" value="Ankyrin repeat-containing domain"/>
    <property type="match status" value="1"/>
</dbReference>
<dbReference type="PROSITE" id="PS50297">
    <property type="entry name" value="ANK_REP_REGION"/>
    <property type="match status" value="1"/>
</dbReference>
<evidence type="ECO:0000313" key="3">
    <source>
        <dbReference type="Proteomes" id="UP000184300"/>
    </source>
</evidence>
<proteinExistence type="predicted"/>
<dbReference type="GeneID" id="34459985"/>
<evidence type="ECO:0000256" key="1">
    <source>
        <dbReference type="PROSITE-ProRule" id="PRU00023"/>
    </source>
</evidence>
<dbReference type="InterPro" id="IPR036770">
    <property type="entry name" value="Ankyrin_rpt-contain_sf"/>
</dbReference>
<dbReference type="InterPro" id="IPR002110">
    <property type="entry name" value="Ankyrin_rpt"/>
</dbReference>
<dbReference type="VEuPathDB" id="FungiDB:ASPGLDRAFT_28121"/>
<dbReference type="InterPro" id="IPR051616">
    <property type="entry name" value="Cul2-RING_E3_ligase_SR"/>
</dbReference>
<dbReference type="OrthoDB" id="4772757at2759"/>
<dbReference type="SMART" id="SM00248">
    <property type="entry name" value="ANK"/>
    <property type="match status" value="4"/>
</dbReference>
<dbReference type="AlphaFoldDB" id="A0A1L9VBI4"/>
<dbReference type="EMBL" id="KV878906">
    <property type="protein sequence ID" value="OJJ81274.1"/>
    <property type="molecule type" value="Genomic_DNA"/>
</dbReference>
<dbReference type="PROSITE" id="PS50088">
    <property type="entry name" value="ANK_REPEAT"/>
    <property type="match status" value="1"/>
</dbReference>
<dbReference type="PANTHER" id="PTHR46224:SF64">
    <property type="entry name" value="IQ MOTIF AND ANKYRIN REPEAT DOMAIN-CONTAINING PROTEIN 1"/>
    <property type="match status" value="1"/>
</dbReference>
<dbReference type="RefSeq" id="XP_022397972.1">
    <property type="nucleotide sequence ID" value="XM_022543724.1"/>
</dbReference>
<reference evidence="3" key="1">
    <citation type="journal article" date="2017" name="Genome Biol.">
        <title>Comparative genomics reveals high biological diversity and specific adaptations in the industrially and medically important fungal genus Aspergillus.</title>
        <authorList>
            <person name="de Vries R.P."/>
            <person name="Riley R."/>
            <person name="Wiebenga A."/>
            <person name="Aguilar-Osorio G."/>
            <person name="Amillis S."/>
            <person name="Uchima C.A."/>
            <person name="Anderluh G."/>
            <person name="Asadollahi M."/>
            <person name="Askin M."/>
            <person name="Barry K."/>
            <person name="Battaglia E."/>
            <person name="Bayram O."/>
            <person name="Benocci T."/>
            <person name="Braus-Stromeyer S.A."/>
            <person name="Caldana C."/>
            <person name="Canovas D."/>
            <person name="Cerqueira G.C."/>
            <person name="Chen F."/>
            <person name="Chen W."/>
            <person name="Choi C."/>
            <person name="Clum A."/>
            <person name="Dos Santos R.A."/>
            <person name="Damasio A.R."/>
            <person name="Diallinas G."/>
            <person name="Emri T."/>
            <person name="Fekete E."/>
            <person name="Flipphi M."/>
            <person name="Freyberg S."/>
            <person name="Gallo A."/>
            <person name="Gournas C."/>
            <person name="Habgood R."/>
            <person name="Hainaut M."/>
            <person name="Harispe M.L."/>
            <person name="Henrissat B."/>
            <person name="Hilden K.S."/>
            <person name="Hope R."/>
            <person name="Hossain A."/>
            <person name="Karabika E."/>
            <person name="Karaffa L."/>
            <person name="Karanyi Z."/>
            <person name="Krasevec N."/>
            <person name="Kuo A."/>
            <person name="Kusch H."/>
            <person name="LaButti K."/>
            <person name="Lagendijk E.L."/>
            <person name="Lapidus A."/>
            <person name="Levasseur A."/>
            <person name="Lindquist E."/>
            <person name="Lipzen A."/>
            <person name="Logrieco A.F."/>
            <person name="MacCabe A."/>
            <person name="Maekelae M.R."/>
            <person name="Malavazi I."/>
            <person name="Melin P."/>
            <person name="Meyer V."/>
            <person name="Mielnichuk N."/>
            <person name="Miskei M."/>
            <person name="Molnar A.P."/>
            <person name="Mule G."/>
            <person name="Ngan C.Y."/>
            <person name="Orejas M."/>
            <person name="Orosz E."/>
            <person name="Ouedraogo J.P."/>
            <person name="Overkamp K.M."/>
            <person name="Park H.-S."/>
            <person name="Perrone G."/>
            <person name="Piumi F."/>
            <person name="Punt P.J."/>
            <person name="Ram A.F."/>
            <person name="Ramon A."/>
            <person name="Rauscher S."/>
            <person name="Record E."/>
            <person name="Riano-Pachon D.M."/>
            <person name="Robert V."/>
            <person name="Roehrig J."/>
            <person name="Ruller R."/>
            <person name="Salamov A."/>
            <person name="Salih N.S."/>
            <person name="Samson R.A."/>
            <person name="Sandor E."/>
            <person name="Sanguinetti M."/>
            <person name="Schuetze T."/>
            <person name="Sepcic K."/>
            <person name="Shelest E."/>
            <person name="Sherlock G."/>
            <person name="Sophianopoulou V."/>
            <person name="Squina F.M."/>
            <person name="Sun H."/>
            <person name="Susca A."/>
            <person name="Todd R.B."/>
            <person name="Tsang A."/>
            <person name="Unkles S.E."/>
            <person name="van de Wiele N."/>
            <person name="van Rossen-Uffink D."/>
            <person name="Oliveira J.V."/>
            <person name="Vesth T.C."/>
            <person name="Visser J."/>
            <person name="Yu J.-H."/>
            <person name="Zhou M."/>
            <person name="Andersen M.R."/>
            <person name="Archer D.B."/>
            <person name="Baker S.E."/>
            <person name="Benoit I."/>
            <person name="Brakhage A.A."/>
            <person name="Braus G.H."/>
            <person name="Fischer R."/>
            <person name="Frisvad J.C."/>
            <person name="Goldman G.H."/>
            <person name="Houbraken J."/>
            <person name="Oakley B."/>
            <person name="Pocsi I."/>
            <person name="Scazzocchio C."/>
            <person name="Seiboth B."/>
            <person name="vanKuyk P.A."/>
            <person name="Wortman J."/>
            <person name="Dyer P.S."/>
            <person name="Grigoriev I.V."/>
        </authorList>
    </citation>
    <scope>NUCLEOTIDE SEQUENCE [LARGE SCALE GENOMIC DNA]</scope>
    <source>
        <strain evidence="3">CBS 516.65</strain>
    </source>
</reference>
<protein>
    <submittedName>
        <fullName evidence="2">Uncharacterized protein</fullName>
    </submittedName>
</protein>
<dbReference type="SUPFAM" id="SSF48403">
    <property type="entry name" value="Ankyrin repeat"/>
    <property type="match status" value="1"/>
</dbReference>
<sequence>MACSCSLVLRNHLSVVAALLPIWSTLLDIRALHHVNRHFYSLLKQRLAQSNIEQCHKTLLRCAAAAEDYKLATELLDDLVTAQMRPKNTNADSNDDVIDSAFYYHPLYKKGYTQETILDIQSAFLAAIEANSKPLVSLLLDRGAQAGFVFPRHVYNPDGSPEETKPLSPLDLAVKSGDNEVFDLMQDRAKFDYQLEIGFRVDLFGDGALFLVIAQGDIEMVRFLIKKGADPYASPYSEPKLHSSVYTAILGGHTEICKMLVEEYGVHPDQGGLDLAQEMRNQTVIDLLSGFSYDDVPEKWPIFEKGYDIIDKETWGEPV</sequence>
<feature type="repeat" description="ANK" evidence="1">
    <location>
        <begin position="204"/>
        <end position="236"/>
    </location>
</feature>
<organism evidence="2 3">
    <name type="scientific">Aspergillus glaucus CBS 516.65</name>
    <dbReference type="NCBI Taxonomy" id="1160497"/>
    <lineage>
        <taxon>Eukaryota</taxon>
        <taxon>Fungi</taxon>
        <taxon>Dikarya</taxon>
        <taxon>Ascomycota</taxon>
        <taxon>Pezizomycotina</taxon>
        <taxon>Eurotiomycetes</taxon>
        <taxon>Eurotiomycetidae</taxon>
        <taxon>Eurotiales</taxon>
        <taxon>Aspergillaceae</taxon>
        <taxon>Aspergillus</taxon>
        <taxon>Aspergillus subgen. Aspergillus</taxon>
    </lineage>
</organism>
<dbReference type="PANTHER" id="PTHR46224">
    <property type="entry name" value="ANKYRIN REPEAT FAMILY PROTEIN"/>
    <property type="match status" value="1"/>
</dbReference>
<gene>
    <name evidence="2" type="ORF">ASPGLDRAFT_28121</name>
</gene>
<dbReference type="Pfam" id="PF12796">
    <property type="entry name" value="Ank_2"/>
    <property type="match status" value="1"/>
</dbReference>